<sequence>MTHAHAEGSRATRSYRPGDWFALFGERVGVLLPPELKARVAGLWELAHDGAGFDEVLDSLIVDGLRELPAFVLLGLDEGPSRILLRGAACAELALRDGGTVVLDGRDASTWVERSLTDVVATMLLVADSWESSHFAMNDGLVRVSRVDQPALVPPWPPAIPSR</sequence>
<accession>A0A927K601</accession>
<reference evidence="1" key="1">
    <citation type="submission" date="2020-09" db="EMBL/GenBank/DDBJ databases">
        <title>Nocardioides sp. strain MJB4 16S ribosomal RNA gene Genome sequencing and assembly.</title>
        <authorList>
            <person name="Kim I."/>
        </authorList>
    </citation>
    <scope>NUCLEOTIDE SEQUENCE</scope>
    <source>
        <strain evidence="1">MJB4</strain>
    </source>
</reference>
<dbReference type="EMBL" id="JACYXZ010000001">
    <property type="protein sequence ID" value="MBD8868466.1"/>
    <property type="molecule type" value="Genomic_DNA"/>
</dbReference>
<dbReference type="Proteomes" id="UP000616839">
    <property type="component" value="Unassembled WGS sequence"/>
</dbReference>
<proteinExistence type="predicted"/>
<comment type="caution">
    <text evidence="1">The sequence shown here is derived from an EMBL/GenBank/DDBJ whole genome shotgun (WGS) entry which is preliminary data.</text>
</comment>
<protein>
    <submittedName>
        <fullName evidence="1">Uncharacterized protein</fullName>
    </submittedName>
</protein>
<name>A0A927K601_9ACTN</name>
<evidence type="ECO:0000313" key="2">
    <source>
        <dbReference type="Proteomes" id="UP000616839"/>
    </source>
</evidence>
<gene>
    <name evidence="1" type="ORF">IE331_02415</name>
</gene>
<keyword evidence="2" id="KW-1185">Reference proteome</keyword>
<evidence type="ECO:0000313" key="1">
    <source>
        <dbReference type="EMBL" id="MBD8868466.1"/>
    </source>
</evidence>
<dbReference type="RefSeq" id="WP_192140126.1">
    <property type="nucleotide sequence ID" value="NZ_JACYXZ010000001.1"/>
</dbReference>
<organism evidence="1 2">
    <name type="scientific">Nocardioides donggukensis</name>
    <dbReference type="NCBI Taxonomy" id="2774019"/>
    <lineage>
        <taxon>Bacteria</taxon>
        <taxon>Bacillati</taxon>
        <taxon>Actinomycetota</taxon>
        <taxon>Actinomycetes</taxon>
        <taxon>Propionibacteriales</taxon>
        <taxon>Nocardioidaceae</taxon>
        <taxon>Nocardioides</taxon>
    </lineage>
</organism>
<dbReference type="AlphaFoldDB" id="A0A927K601"/>